<keyword evidence="11" id="KW-1185">Reference proteome</keyword>
<feature type="non-terminal residue" evidence="10">
    <location>
        <position position="324"/>
    </location>
</feature>
<comment type="caution">
    <text evidence="7">Lacks conserved residue(s) required for the propagation of feature annotation.</text>
</comment>
<feature type="transmembrane region" description="Helical" evidence="8">
    <location>
        <begin position="291"/>
        <end position="314"/>
    </location>
</feature>
<feature type="non-terminal residue" evidence="10">
    <location>
        <position position="1"/>
    </location>
</feature>
<dbReference type="GO" id="GO:0004252">
    <property type="term" value="F:serine-type endopeptidase activity"/>
    <property type="evidence" value="ECO:0007669"/>
    <property type="project" value="TreeGrafter"/>
</dbReference>
<dbReference type="InterPro" id="IPR001190">
    <property type="entry name" value="SRCR"/>
</dbReference>
<dbReference type="EMBL" id="WEIS01064795">
    <property type="protein sequence ID" value="NWI68081.1"/>
    <property type="molecule type" value="Genomic_DNA"/>
</dbReference>
<sequence length="324" mass="35956">EFLALRLVNGGDCAGRLEVFYNGTWGSICSNRMSQLTAITVCKHLNCGDSGEIARDFKYGRGSGPTWLDHIECTEKHSSLWQCQSDPWNPQSCDNRAEETHISCTGRKEATTPATFAECPNSTSCSGTSTSLFHLLDPYRPSKRFQQYKKFLCFADREKLRLIGGEDECSGRVEIWHQGSWGTICDDSWDMADANVVCRQMGCGSALSALDEAAFGEGTGPIWLEKVHCKGTELSFWDCPAKPLFGKNCDHKEDAAADCSGYPLCYPILYLLLLHFHSDPLRHRSTDTMRISVPVILCIILGVLLCLVVAILVGQLRSARAQQR</sequence>
<evidence type="ECO:0000256" key="5">
    <source>
        <dbReference type="ARBA" id="ARBA00023157"/>
    </source>
</evidence>
<dbReference type="GO" id="GO:0005886">
    <property type="term" value="C:plasma membrane"/>
    <property type="evidence" value="ECO:0007669"/>
    <property type="project" value="TreeGrafter"/>
</dbReference>
<dbReference type="AlphaFoldDB" id="A0A851DC92"/>
<evidence type="ECO:0000256" key="8">
    <source>
        <dbReference type="SAM" id="Phobius"/>
    </source>
</evidence>
<evidence type="ECO:0000256" key="1">
    <source>
        <dbReference type="ARBA" id="ARBA00004613"/>
    </source>
</evidence>
<evidence type="ECO:0000313" key="10">
    <source>
        <dbReference type="EMBL" id="NWI68081.1"/>
    </source>
</evidence>
<evidence type="ECO:0000256" key="7">
    <source>
        <dbReference type="PROSITE-ProRule" id="PRU00196"/>
    </source>
</evidence>
<protein>
    <submittedName>
        <fullName evidence="10">WC11 protein</fullName>
    </submittedName>
</protein>
<dbReference type="Proteomes" id="UP000660247">
    <property type="component" value="Unassembled WGS sequence"/>
</dbReference>
<dbReference type="FunFam" id="3.10.250.10:FF:000009">
    <property type="entry name" value="WC1"/>
    <property type="match status" value="1"/>
</dbReference>
<evidence type="ECO:0000313" key="11">
    <source>
        <dbReference type="Proteomes" id="UP000660247"/>
    </source>
</evidence>
<keyword evidence="8" id="KW-0472">Membrane</keyword>
<feature type="domain" description="SRCR" evidence="9">
    <location>
        <begin position="160"/>
        <end position="260"/>
    </location>
</feature>
<keyword evidence="3" id="KW-0732">Signal</keyword>
<feature type="disulfide bond" evidence="7">
    <location>
        <begin position="73"/>
        <end position="83"/>
    </location>
</feature>
<comment type="caution">
    <text evidence="10">The sequence shown here is derived from an EMBL/GenBank/DDBJ whole genome shotgun (WGS) entry which is preliminary data.</text>
</comment>
<keyword evidence="2" id="KW-0964">Secreted</keyword>
<proteinExistence type="predicted"/>
<comment type="subcellular location">
    <subcellularLocation>
        <location evidence="1">Secreted</location>
    </subcellularLocation>
</comment>
<keyword evidence="5 7" id="KW-1015">Disulfide bond</keyword>
<dbReference type="Gene3D" id="3.10.250.10">
    <property type="entry name" value="SRCR-like domain"/>
    <property type="match status" value="2"/>
</dbReference>
<dbReference type="GO" id="GO:0005615">
    <property type="term" value="C:extracellular space"/>
    <property type="evidence" value="ECO:0007669"/>
    <property type="project" value="TreeGrafter"/>
</dbReference>
<keyword evidence="8" id="KW-0812">Transmembrane</keyword>
<dbReference type="Pfam" id="PF00530">
    <property type="entry name" value="SRCR"/>
    <property type="match status" value="2"/>
</dbReference>
<dbReference type="PROSITE" id="PS00420">
    <property type="entry name" value="SRCR_1"/>
    <property type="match status" value="1"/>
</dbReference>
<dbReference type="PRINTS" id="PR00258">
    <property type="entry name" value="SPERACTRCPTR"/>
</dbReference>
<feature type="disulfide bond" evidence="7">
    <location>
        <begin position="29"/>
        <end position="93"/>
    </location>
</feature>
<dbReference type="GO" id="GO:0031638">
    <property type="term" value="P:zymogen activation"/>
    <property type="evidence" value="ECO:0007669"/>
    <property type="project" value="TreeGrafter"/>
</dbReference>
<keyword evidence="6" id="KW-0325">Glycoprotein</keyword>
<dbReference type="FunFam" id="3.10.250.10:FF:000012">
    <property type="entry name" value="CD163 molecule like 1"/>
    <property type="match status" value="1"/>
</dbReference>
<evidence type="ECO:0000256" key="2">
    <source>
        <dbReference type="ARBA" id="ARBA00022525"/>
    </source>
</evidence>
<dbReference type="PANTHER" id="PTHR48071">
    <property type="entry name" value="SRCR DOMAIN-CONTAINING PROTEIN"/>
    <property type="match status" value="1"/>
</dbReference>
<gene>
    <name evidence="10" type="primary">Wc11</name>
    <name evidence="10" type="ORF">TODMEX_R03953</name>
</gene>
<dbReference type="InterPro" id="IPR036772">
    <property type="entry name" value="SRCR-like_dom_sf"/>
</dbReference>
<accession>A0A851DC92</accession>
<feature type="disulfide bond" evidence="7">
    <location>
        <begin position="198"/>
        <end position="259"/>
    </location>
</feature>
<keyword evidence="4" id="KW-0677">Repeat</keyword>
<feature type="disulfide bond" evidence="7">
    <location>
        <begin position="229"/>
        <end position="239"/>
    </location>
</feature>
<organism evidence="10 11">
    <name type="scientific">Todus mexicanus</name>
    <name type="common">Puerto Rican tody</name>
    <dbReference type="NCBI Taxonomy" id="135184"/>
    <lineage>
        <taxon>Eukaryota</taxon>
        <taxon>Metazoa</taxon>
        <taxon>Chordata</taxon>
        <taxon>Craniata</taxon>
        <taxon>Vertebrata</taxon>
        <taxon>Euteleostomi</taxon>
        <taxon>Archelosauria</taxon>
        <taxon>Archosauria</taxon>
        <taxon>Dinosauria</taxon>
        <taxon>Saurischia</taxon>
        <taxon>Theropoda</taxon>
        <taxon>Coelurosauria</taxon>
        <taxon>Aves</taxon>
        <taxon>Neognathae</taxon>
        <taxon>Neoaves</taxon>
        <taxon>Telluraves</taxon>
        <taxon>Coraciimorphae</taxon>
        <taxon>Coraciiformes</taxon>
        <taxon>Todidae</taxon>
        <taxon>Todus</taxon>
    </lineage>
</organism>
<dbReference type="PANTHER" id="PTHR48071:SF15">
    <property type="entry name" value="SRCR DOMAIN-CONTAINING PROTEIN"/>
    <property type="match status" value="1"/>
</dbReference>
<evidence type="ECO:0000256" key="4">
    <source>
        <dbReference type="ARBA" id="ARBA00022737"/>
    </source>
</evidence>
<keyword evidence="8" id="KW-1133">Transmembrane helix</keyword>
<evidence type="ECO:0000259" key="9">
    <source>
        <dbReference type="PROSITE" id="PS50287"/>
    </source>
</evidence>
<name>A0A851DC92_TODME</name>
<dbReference type="SMART" id="SM00202">
    <property type="entry name" value="SR"/>
    <property type="match status" value="2"/>
</dbReference>
<dbReference type="OrthoDB" id="536948at2759"/>
<evidence type="ECO:0000256" key="6">
    <source>
        <dbReference type="ARBA" id="ARBA00023180"/>
    </source>
</evidence>
<feature type="domain" description="SRCR" evidence="9">
    <location>
        <begin position="5"/>
        <end position="105"/>
    </location>
</feature>
<feature type="disulfide bond" evidence="7">
    <location>
        <begin position="185"/>
        <end position="249"/>
    </location>
</feature>
<reference evidence="10" key="1">
    <citation type="submission" date="2019-10" db="EMBL/GenBank/DDBJ databases">
        <title>Bird 10,000 Genomes (B10K) Project - Family phase.</title>
        <authorList>
            <person name="Zhang G."/>
        </authorList>
    </citation>
    <scope>NUCLEOTIDE SEQUENCE</scope>
    <source>
        <strain evidence="10">B10K-DU-002-69</strain>
        <tissue evidence="10">Muscle</tissue>
    </source>
</reference>
<dbReference type="SUPFAM" id="SSF56487">
    <property type="entry name" value="SRCR-like"/>
    <property type="match status" value="2"/>
</dbReference>
<dbReference type="PROSITE" id="PS50287">
    <property type="entry name" value="SRCR_2"/>
    <property type="match status" value="2"/>
</dbReference>
<evidence type="ECO:0000256" key="3">
    <source>
        <dbReference type="ARBA" id="ARBA00022729"/>
    </source>
</evidence>